<dbReference type="InterPro" id="IPR014958">
    <property type="entry name" value="DGC"/>
</dbReference>
<protein>
    <submittedName>
        <fullName evidence="1">Zinc-binding protein</fullName>
    </submittedName>
</protein>
<dbReference type="AlphaFoldDB" id="A0A432VVV5"/>
<dbReference type="Pfam" id="PF08859">
    <property type="entry name" value="DGC"/>
    <property type="match status" value="1"/>
</dbReference>
<dbReference type="RefSeq" id="WP_126791890.1">
    <property type="nucleotide sequence ID" value="NZ_PIPI01000002.1"/>
</dbReference>
<reference evidence="1 2" key="1">
    <citation type="journal article" date="2011" name="Front. Microbiol.">
        <title>Genomic signatures of strain selection and enhancement in Bacillus atrophaeus var. globigii, a historical biowarfare simulant.</title>
        <authorList>
            <person name="Gibbons H.S."/>
            <person name="Broomall S.M."/>
            <person name="McNew L.A."/>
            <person name="Daligault H."/>
            <person name="Chapman C."/>
            <person name="Bruce D."/>
            <person name="Karavis M."/>
            <person name="Krepps M."/>
            <person name="McGregor P.A."/>
            <person name="Hong C."/>
            <person name="Park K.H."/>
            <person name="Akmal A."/>
            <person name="Feldman A."/>
            <person name="Lin J.S."/>
            <person name="Chang W.E."/>
            <person name="Higgs B.W."/>
            <person name="Demirev P."/>
            <person name="Lindquist J."/>
            <person name="Liem A."/>
            <person name="Fochler E."/>
            <person name="Read T.D."/>
            <person name="Tapia R."/>
            <person name="Johnson S."/>
            <person name="Bishop-Lilly K.A."/>
            <person name="Detter C."/>
            <person name="Han C."/>
            <person name="Sozhamannan S."/>
            <person name="Rosenzweig C.N."/>
            <person name="Skowronski E.W."/>
        </authorList>
    </citation>
    <scope>NUCLEOTIDE SEQUENCE [LARGE SCALE GENOMIC DNA]</scope>
    <source>
        <strain evidence="1 2">AK5</strain>
    </source>
</reference>
<gene>
    <name evidence="1" type="ORF">CWE06_05275</name>
</gene>
<proteinExistence type="predicted"/>
<dbReference type="EMBL" id="PIPI01000002">
    <property type="protein sequence ID" value="RUO20716.1"/>
    <property type="molecule type" value="Genomic_DNA"/>
</dbReference>
<dbReference type="Proteomes" id="UP000288212">
    <property type="component" value="Unassembled WGS sequence"/>
</dbReference>
<comment type="caution">
    <text evidence="1">The sequence shown here is derived from an EMBL/GenBank/DDBJ whole genome shotgun (WGS) entry which is preliminary data.</text>
</comment>
<dbReference type="PIRSF" id="PIRSF037181">
    <property type="entry name" value="DGC"/>
    <property type="match status" value="1"/>
</dbReference>
<name>A0A432VVV5_9GAMM</name>
<evidence type="ECO:0000313" key="2">
    <source>
        <dbReference type="Proteomes" id="UP000288212"/>
    </source>
</evidence>
<keyword evidence="2" id="KW-1185">Reference proteome</keyword>
<sequence length="137" mass="14766">MANAELAEKPLVYSCSGCSNVAQLANDIAVWMSREGVAEMSCIAGVGGGVRSLVKTAKSGRQIIALDGCPLACVKHTLKKAEVEPTWHIELTRLGLKKNDQENCTLADTFHALEYVYQQIGLAPQQVKQPSLSIPNK</sequence>
<accession>A0A432VVV5</accession>
<dbReference type="OrthoDB" id="2111735at2"/>
<organism evidence="1 2">
    <name type="scientific">Aliidiomarina haloalkalitolerans</name>
    <dbReference type="NCBI Taxonomy" id="859059"/>
    <lineage>
        <taxon>Bacteria</taxon>
        <taxon>Pseudomonadati</taxon>
        <taxon>Pseudomonadota</taxon>
        <taxon>Gammaproteobacteria</taxon>
        <taxon>Alteromonadales</taxon>
        <taxon>Idiomarinaceae</taxon>
        <taxon>Aliidiomarina</taxon>
    </lineage>
</organism>
<evidence type="ECO:0000313" key="1">
    <source>
        <dbReference type="EMBL" id="RUO20716.1"/>
    </source>
</evidence>